<keyword evidence="1" id="KW-0378">Hydrolase</keyword>
<organism evidence="1 2">
    <name type="scientific">Spiromyces aspiralis</name>
    <dbReference type="NCBI Taxonomy" id="68401"/>
    <lineage>
        <taxon>Eukaryota</taxon>
        <taxon>Fungi</taxon>
        <taxon>Fungi incertae sedis</taxon>
        <taxon>Zoopagomycota</taxon>
        <taxon>Kickxellomycotina</taxon>
        <taxon>Kickxellomycetes</taxon>
        <taxon>Kickxellales</taxon>
        <taxon>Kickxellaceae</taxon>
        <taxon>Spiromyces</taxon>
    </lineage>
</organism>
<dbReference type="Proteomes" id="UP001145114">
    <property type="component" value="Unassembled WGS sequence"/>
</dbReference>
<gene>
    <name evidence="1" type="primary">UBP6</name>
    <name evidence="1" type="ORF">EV182_000616</name>
</gene>
<reference evidence="1" key="1">
    <citation type="submission" date="2022-06" db="EMBL/GenBank/DDBJ databases">
        <title>Phylogenomic reconstructions and comparative analyses of Kickxellomycotina fungi.</title>
        <authorList>
            <person name="Reynolds N.K."/>
            <person name="Stajich J.E."/>
            <person name="Barry K."/>
            <person name="Grigoriev I.V."/>
            <person name="Crous P."/>
            <person name="Smith M.E."/>
        </authorList>
    </citation>
    <scope>NUCLEOTIDE SEQUENCE</scope>
    <source>
        <strain evidence="1">RSA 2271</strain>
    </source>
</reference>
<accession>A0ACC1HKU4</accession>
<keyword evidence="2" id="KW-1185">Reference proteome</keyword>
<comment type="caution">
    <text evidence="1">The sequence shown here is derived from an EMBL/GenBank/DDBJ whole genome shotgun (WGS) entry which is preliminary data.</text>
</comment>
<proteinExistence type="predicted"/>
<evidence type="ECO:0000313" key="2">
    <source>
        <dbReference type="Proteomes" id="UP001145114"/>
    </source>
</evidence>
<dbReference type="EMBL" id="JAMZIH010005178">
    <property type="protein sequence ID" value="KAJ1675773.1"/>
    <property type="molecule type" value="Genomic_DNA"/>
</dbReference>
<evidence type="ECO:0000313" key="1">
    <source>
        <dbReference type="EMBL" id="KAJ1675773.1"/>
    </source>
</evidence>
<dbReference type="EC" id="3.4.19.12" evidence="1"/>
<name>A0ACC1HKU4_9FUNG</name>
<protein>
    <submittedName>
        <fullName evidence="1">Deubiquitinating enzyme</fullName>
        <ecNumber evidence="1">3.4.19.12</ecNumber>
    </submittedName>
</protein>
<sequence length="535" mass="61441">MFSRNGNRLSNSCKKDGRCCSDSKCNGYNHPQGYRYDSGCPDGDRYGREYHSDVVVSWKRVKHTIEVEPEDTLLDFKLKVLSCTEVSPENQKLISGGRTLKDDDNMFSELNPKYKDVFLLEMKQPQQEEGSKPSGTSVGEKDAAAKGDGKMEIEDDAEDEGKNLPTGLHNLGNTCFLNATLQCMNTVPELREALCREHYKRQEGRDFELTRSMGRLFRELNESEYNYIEPGALLEALKQRYPEMVVKEERFNMYQQQDAEECWLKVLSSLNNTLNTKDGVGIDRYFTGEFETTLRNTESEEEQPRTRKDMFLKLATRISKETSQLSQGITQALSQTVEKDSETLGRTAKYESTSLISRLPKYLTVHLLRFEFRRDVENTAKIMRAIDLPMELNLAHHCTKELREKLMPVQQYVESVRDAKITGRQTTQTLNEVIDAELGKDTGCNESGLYELTAVITHQGRTANSGHYIAWAKMPSEDYPKNYNQHERNHDLTLWYEFNDHDVKIVHQKDIKNLFGGRGDSPTIYLALYSAKKIE</sequence>